<gene>
    <name evidence="2" type="ORF">Ahy_Scaffold1g107374</name>
</gene>
<comment type="caution">
    <text evidence="2">The sequence shown here is derived from an EMBL/GenBank/DDBJ whole genome shotgun (WGS) entry which is preliminary data.</text>
</comment>
<dbReference type="AlphaFoldDB" id="A0A444WVF8"/>
<sequence>MVGIFSRFSVGRNIHRRTQSALFVYRVAYYSAQLIPFSKAIFNTKSFPHTTQQNQRRHPSFSSFSSSSSSSSSLSLSPSPRSTYSTSFSESDTSSVLKGHFYLFQGQVVEGGLTL</sequence>
<proteinExistence type="predicted"/>
<reference evidence="2 3" key="1">
    <citation type="submission" date="2019-01" db="EMBL/GenBank/DDBJ databases">
        <title>Sequencing of cultivated peanut Arachis hypogaea provides insights into genome evolution and oil improvement.</title>
        <authorList>
            <person name="Chen X."/>
        </authorList>
    </citation>
    <scope>NUCLEOTIDE SEQUENCE [LARGE SCALE GENOMIC DNA]</scope>
    <source>
        <strain evidence="3">cv. Fuhuasheng</strain>
        <tissue evidence="2">Leaves</tissue>
    </source>
</reference>
<feature type="compositionally biased region" description="Low complexity" evidence="1">
    <location>
        <begin position="60"/>
        <end position="91"/>
    </location>
</feature>
<accession>A0A444WVF8</accession>
<feature type="region of interest" description="Disordered" evidence="1">
    <location>
        <begin position="48"/>
        <end position="91"/>
    </location>
</feature>
<keyword evidence="3" id="KW-1185">Reference proteome</keyword>
<evidence type="ECO:0000313" key="3">
    <source>
        <dbReference type="Proteomes" id="UP000289738"/>
    </source>
</evidence>
<evidence type="ECO:0000256" key="1">
    <source>
        <dbReference type="SAM" id="MobiDB-lite"/>
    </source>
</evidence>
<protein>
    <submittedName>
        <fullName evidence="2">Uncharacterized protein</fullName>
    </submittedName>
</protein>
<dbReference type="Proteomes" id="UP000289738">
    <property type="component" value="Unassembled WGS sequence"/>
</dbReference>
<evidence type="ECO:0000313" key="2">
    <source>
        <dbReference type="EMBL" id="RYQ81446.1"/>
    </source>
</evidence>
<organism evidence="2 3">
    <name type="scientific">Arachis hypogaea</name>
    <name type="common">Peanut</name>
    <dbReference type="NCBI Taxonomy" id="3818"/>
    <lineage>
        <taxon>Eukaryota</taxon>
        <taxon>Viridiplantae</taxon>
        <taxon>Streptophyta</taxon>
        <taxon>Embryophyta</taxon>
        <taxon>Tracheophyta</taxon>
        <taxon>Spermatophyta</taxon>
        <taxon>Magnoliopsida</taxon>
        <taxon>eudicotyledons</taxon>
        <taxon>Gunneridae</taxon>
        <taxon>Pentapetalae</taxon>
        <taxon>rosids</taxon>
        <taxon>fabids</taxon>
        <taxon>Fabales</taxon>
        <taxon>Fabaceae</taxon>
        <taxon>Papilionoideae</taxon>
        <taxon>50 kb inversion clade</taxon>
        <taxon>dalbergioids sensu lato</taxon>
        <taxon>Dalbergieae</taxon>
        <taxon>Pterocarpus clade</taxon>
        <taxon>Arachis</taxon>
    </lineage>
</organism>
<dbReference type="EMBL" id="SDMP01000021">
    <property type="protein sequence ID" value="RYQ81446.1"/>
    <property type="molecule type" value="Genomic_DNA"/>
</dbReference>
<name>A0A444WVF8_ARAHY</name>